<dbReference type="RefSeq" id="WP_113659646.1">
    <property type="nucleotide sequence ID" value="NZ_KZ845670.1"/>
</dbReference>
<dbReference type="EMBL" id="QJKK01000008">
    <property type="protein sequence ID" value="RAL22643.1"/>
    <property type="molecule type" value="Genomic_DNA"/>
</dbReference>
<evidence type="ECO:0000313" key="3">
    <source>
        <dbReference type="Proteomes" id="UP000251213"/>
    </source>
</evidence>
<sequence length="177" mass="20075">MKTRPKQRPLPRKGRKKTKRLPTRAVVPAYRPQSEPIPILSSQNIAKALSGFMSFRSTVQSLSQSLSKLESMLNTTYQMFDLAHRMISIKKPGFRGGLPFSSKPTKQNDNLIQLPPANDPPKTQTENSGGAPWLSFFEQIDMNQLFSILQSPFIQKLISNFFQEPRATTSIQQRKRG</sequence>
<organism evidence="2 3">
    <name type="scientific">Thermoflavimicrobium daqui</name>
    <dbReference type="NCBI Taxonomy" id="2137476"/>
    <lineage>
        <taxon>Bacteria</taxon>
        <taxon>Bacillati</taxon>
        <taxon>Bacillota</taxon>
        <taxon>Bacilli</taxon>
        <taxon>Bacillales</taxon>
        <taxon>Thermoactinomycetaceae</taxon>
        <taxon>Thermoflavimicrobium</taxon>
    </lineage>
</organism>
<dbReference type="AlphaFoldDB" id="A0A364K2K1"/>
<accession>A0A364K2K1</accession>
<name>A0A364K2K1_9BACL</name>
<comment type="caution">
    <text evidence="2">The sequence shown here is derived from an EMBL/GenBank/DDBJ whole genome shotgun (WGS) entry which is preliminary data.</text>
</comment>
<evidence type="ECO:0000313" key="2">
    <source>
        <dbReference type="EMBL" id="RAL22643.1"/>
    </source>
</evidence>
<dbReference type="Proteomes" id="UP000251213">
    <property type="component" value="Unassembled WGS sequence"/>
</dbReference>
<protein>
    <submittedName>
        <fullName evidence="2">Uncharacterized protein</fullName>
    </submittedName>
</protein>
<gene>
    <name evidence="2" type="ORF">DL897_13315</name>
</gene>
<keyword evidence="3" id="KW-1185">Reference proteome</keyword>
<reference evidence="2 3" key="2">
    <citation type="submission" date="2018-06" db="EMBL/GenBank/DDBJ databases">
        <authorList>
            <person name="Zhirakovskaya E."/>
        </authorList>
    </citation>
    <scope>NUCLEOTIDE SEQUENCE [LARGE SCALE GENOMIC DNA]</scope>
    <source>
        <strain evidence="2 3">FBKL4.011</strain>
    </source>
</reference>
<proteinExistence type="predicted"/>
<evidence type="ECO:0000256" key="1">
    <source>
        <dbReference type="SAM" id="MobiDB-lite"/>
    </source>
</evidence>
<feature type="compositionally biased region" description="Basic residues" evidence="1">
    <location>
        <begin position="1"/>
        <end position="22"/>
    </location>
</feature>
<feature type="region of interest" description="Disordered" evidence="1">
    <location>
        <begin position="1"/>
        <end position="23"/>
    </location>
</feature>
<dbReference type="OrthoDB" id="2990859at2"/>
<reference evidence="2 3" key="1">
    <citation type="submission" date="2018-06" db="EMBL/GenBank/DDBJ databases">
        <title>Thermoflavimicrobium daqus sp. nov., a thermophilic microbe isolated from Moutai-flavour Daqu.</title>
        <authorList>
            <person name="Wang X."/>
            <person name="Zhou H."/>
        </authorList>
    </citation>
    <scope>NUCLEOTIDE SEQUENCE [LARGE SCALE GENOMIC DNA]</scope>
    <source>
        <strain evidence="2 3">FBKL4.011</strain>
    </source>
</reference>